<evidence type="ECO:0000313" key="1">
    <source>
        <dbReference type="EMBL" id="KJH39771.1"/>
    </source>
</evidence>
<evidence type="ECO:0000313" key="2">
    <source>
        <dbReference type="Proteomes" id="UP000053766"/>
    </source>
</evidence>
<gene>
    <name evidence="1" type="ORF">DICVIV_14341</name>
</gene>
<reference evidence="1 2" key="1">
    <citation type="submission" date="2013-11" db="EMBL/GenBank/DDBJ databases">
        <title>Draft genome of the bovine lungworm Dictyocaulus viviparus.</title>
        <authorList>
            <person name="Mitreva M."/>
        </authorList>
    </citation>
    <scope>NUCLEOTIDE SEQUENCE [LARGE SCALE GENOMIC DNA]</scope>
    <source>
        <strain evidence="1 2">HannoverDv2000</strain>
    </source>
</reference>
<dbReference type="Proteomes" id="UP000053766">
    <property type="component" value="Unassembled WGS sequence"/>
</dbReference>
<keyword evidence="2" id="KW-1185">Reference proteome</keyword>
<reference evidence="2" key="2">
    <citation type="journal article" date="2016" name="Sci. Rep.">
        <title>Dictyocaulus viviparus genome, variome and transcriptome elucidate lungworm biology and support future intervention.</title>
        <authorList>
            <person name="McNulty S.N."/>
            <person name="Strube C."/>
            <person name="Rosa B.A."/>
            <person name="Martin J.C."/>
            <person name="Tyagi R."/>
            <person name="Choi Y.J."/>
            <person name="Wang Q."/>
            <person name="Hallsworth Pepin K."/>
            <person name="Zhang X."/>
            <person name="Ozersky P."/>
            <person name="Wilson R.K."/>
            <person name="Sternberg P.W."/>
            <person name="Gasser R.B."/>
            <person name="Mitreva M."/>
        </authorList>
    </citation>
    <scope>NUCLEOTIDE SEQUENCE [LARGE SCALE GENOMIC DNA]</scope>
    <source>
        <strain evidence="2">HannoverDv2000</strain>
    </source>
</reference>
<protein>
    <submittedName>
        <fullName evidence="1">Uncharacterized protein</fullName>
    </submittedName>
</protein>
<name>A0A0D8XBD2_DICVI</name>
<proteinExistence type="predicted"/>
<sequence length="75" mass="8489">MHSALASLYEYKYGRANSWLGFKAVLGGNKYSVPSDYKAIESGHCTGSDLNWATGQPDQQSVRECVQVWIYLYFM</sequence>
<dbReference type="EMBL" id="KN720768">
    <property type="protein sequence ID" value="KJH39771.1"/>
    <property type="molecule type" value="Genomic_DNA"/>
</dbReference>
<organism evidence="1 2">
    <name type="scientific">Dictyocaulus viviparus</name>
    <name type="common">Bovine lungworm</name>
    <dbReference type="NCBI Taxonomy" id="29172"/>
    <lineage>
        <taxon>Eukaryota</taxon>
        <taxon>Metazoa</taxon>
        <taxon>Ecdysozoa</taxon>
        <taxon>Nematoda</taxon>
        <taxon>Chromadorea</taxon>
        <taxon>Rhabditida</taxon>
        <taxon>Rhabditina</taxon>
        <taxon>Rhabditomorpha</taxon>
        <taxon>Strongyloidea</taxon>
        <taxon>Metastrongylidae</taxon>
        <taxon>Dictyocaulus</taxon>
    </lineage>
</organism>
<dbReference type="AlphaFoldDB" id="A0A0D8XBD2"/>
<accession>A0A0D8XBD2</accession>